<name>A0A126PX21_ALTMA</name>
<proteinExistence type="predicted"/>
<evidence type="ECO:0000259" key="1">
    <source>
        <dbReference type="Pfam" id="PF01863"/>
    </source>
</evidence>
<organism evidence="2 3">
    <name type="scientific">Alteromonas macleodii</name>
    <name type="common">Pseudoalteromonas macleodii</name>
    <dbReference type="NCBI Taxonomy" id="28108"/>
    <lineage>
        <taxon>Bacteria</taxon>
        <taxon>Pseudomonadati</taxon>
        <taxon>Pseudomonadota</taxon>
        <taxon>Gammaproteobacteria</taxon>
        <taxon>Alteromonadales</taxon>
        <taxon>Alteromonadaceae</taxon>
        <taxon>Alteromonas/Salinimonas group</taxon>
        <taxon>Alteromonas</taxon>
    </lineage>
</organism>
<reference evidence="2 3" key="1">
    <citation type="submission" date="2015-12" db="EMBL/GenBank/DDBJ databases">
        <authorList>
            <person name="Shamseldin A."/>
            <person name="Moawad H."/>
            <person name="Abd El-Rahim W.M."/>
            <person name="Sadowsky M.J."/>
        </authorList>
    </citation>
    <scope>NUCLEOTIDE SEQUENCE [LARGE SCALE GENOMIC DNA]</scope>
    <source>
        <strain evidence="2 3">D7</strain>
    </source>
</reference>
<dbReference type="RefSeq" id="WP_061094283.1">
    <property type="nucleotide sequence ID" value="NZ_CP014323.1"/>
</dbReference>
<keyword evidence="2" id="KW-0378">Hydrolase</keyword>
<sequence length="233" mass="27534">MADTLNVSTYKDISYKLKKSDRKTTSIYIERDGTVLVIAPSPFDVEKIEQIIESKRSWIYKSLAEWEDLNRTRIHREYVNGESFLYFGRNYRLQLVKDQLEPLTFHYGQFKLLDSEVANAPDHFKNFYKTKLQQRLDERLKLYQPKMHLKPASIRVMELQNRWGSCTSKGAINLHWKCAMLPLSVLDYVIVHELAHLEDKNHSPKFWRTIEKVMPDYGEAKKWLKFNGAGMTL</sequence>
<dbReference type="CDD" id="cd07344">
    <property type="entry name" value="M48_yhfN_like"/>
    <property type="match status" value="1"/>
</dbReference>
<dbReference type="Pfam" id="PF01863">
    <property type="entry name" value="YgjP-like"/>
    <property type="match status" value="1"/>
</dbReference>
<dbReference type="Proteomes" id="UP000063991">
    <property type="component" value="Chromosome"/>
</dbReference>
<evidence type="ECO:0000313" key="3">
    <source>
        <dbReference type="Proteomes" id="UP000063991"/>
    </source>
</evidence>
<dbReference type="PANTHER" id="PTHR30399:SF1">
    <property type="entry name" value="UTP PYROPHOSPHATASE"/>
    <property type="match status" value="1"/>
</dbReference>
<protein>
    <submittedName>
        <fullName evidence="2">Metal-dependent hydrolase</fullName>
    </submittedName>
</protein>
<evidence type="ECO:0000313" key="2">
    <source>
        <dbReference type="EMBL" id="AMJ97350.1"/>
    </source>
</evidence>
<feature type="domain" description="YgjP-like metallopeptidase" evidence="1">
    <location>
        <begin position="23"/>
        <end position="225"/>
    </location>
</feature>
<dbReference type="EMBL" id="CP014323">
    <property type="protein sequence ID" value="AMJ97350.1"/>
    <property type="molecule type" value="Genomic_DNA"/>
</dbReference>
<dbReference type="InterPro" id="IPR053136">
    <property type="entry name" value="UTP_pyrophosphatase-like"/>
</dbReference>
<accession>A0A126PX21</accession>
<dbReference type="Gene3D" id="3.30.2010.10">
    <property type="entry name" value="Metalloproteases ('zincins'), catalytic domain"/>
    <property type="match status" value="1"/>
</dbReference>
<dbReference type="AlphaFoldDB" id="A0A126PX21"/>
<dbReference type="PANTHER" id="PTHR30399">
    <property type="entry name" value="UNCHARACTERIZED PROTEIN YGJP"/>
    <property type="match status" value="1"/>
</dbReference>
<dbReference type="OrthoDB" id="9811177at2"/>
<dbReference type="InterPro" id="IPR002725">
    <property type="entry name" value="YgjP-like_metallopeptidase"/>
</dbReference>
<gene>
    <name evidence="2" type="ORF">AVL55_03740</name>
</gene>
<dbReference type="GO" id="GO:0016787">
    <property type="term" value="F:hydrolase activity"/>
    <property type="evidence" value="ECO:0007669"/>
    <property type="project" value="UniProtKB-KW"/>
</dbReference>